<dbReference type="PANTHER" id="PTHR47894">
    <property type="entry name" value="HTH-TYPE TRANSCRIPTIONAL REGULATOR GADX"/>
    <property type="match status" value="1"/>
</dbReference>
<keyword evidence="3" id="KW-0804">Transcription</keyword>
<organism evidence="5 6">
    <name type="scientific">Sorangium cellulosum</name>
    <name type="common">Polyangium cellulosum</name>
    <dbReference type="NCBI Taxonomy" id="56"/>
    <lineage>
        <taxon>Bacteria</taxon>
        <taxon>Pseudomonadati</taxon>
        <taxon>Myxococcota</taxon>
        <taxon>Polyangia</taxon>
        <taxon>Polyangiales</taxon>
        <taxon>Polyangiaceae</taxon>
        <taxon>Sorangium</taxon>
    </lineage>
</organism>
<dbReference type="SMART" id="SM00342">
    <property type="entry name" value="HTH_ARAC"/>
    <property type="match status" value="1"/>
</dbReference>
<dbReference type="Proteomes" id="UP000075604">
    <property type="component" value="Unassembled WGS sequence"/>
</dbReference>
<dbReference type="EMBL" id="JELX01002860">
    <property type="protein sequence ID" value="KYF54041.1"/>
    <property type="molecule type" value="Genomic_DNA"/>
</dbReference>
<dbReference type="GO" id="GO:0003700">
    <property type="term" value="F:DNA-binding transcription factor activity"/>
    <property type="evidence" value="ECO:0007669"/>
    <property type="project" value="InterPro"/>
</dbReference>
<keyword evidence="1" id="KW-0805">Transcription regulation</keyword>
<dbReference type="Gene3D" id="1.10.10.60">
    <property type="entry name" value="Homeodomain-like"/>
    <property type="match status" value="1"/>
</dbReference>
<evidence type="ECO:0000259" key="4">
    <source>
        <dbReference type="PROSITE" id="PS01124"/>
    </source>
</evidence>
<evidence type="ECO:0000256" key="3">
    <source>
        <dbReference type="ARBA" id="ARBA00023163"/>
    </source>
</evidence>
<evidence type="ECO:0000256" key="2">
    <source>
        <dbReference type="ARBA" id="ARBA00023125"/>
    </source>
</evidence>
<reference evidence="5 6" key="1">
    <citation type="submission" date="2014-02" db="EMBL/GenBank/DDBJ databases">
        <title>The small core and large imbalanced accessory genome model reveals a collaborative survival strategy of Sorangium cellulosum strains in nature.</title>
        <authorList>
            <person name="Han K."/>
            <person name="Peng R."/>
            <person name="Blom J."/>
            <person name="Li Y.-Z."/>
        </authorList>
    </citation>
    <scope>NUCLEOTIDE SEQUENCE [LARGE SCALE GENOMIC DNA]</scope>
    <source>
        <strain evidence="5 6">So0157-18</strain>
    </source>
</reference>
<protein>
    <recommendedName>
        <fullName evidence="4">HTH araC/xylS-type domain-containing protein</fullName>
    </recommendedName>
</protein>
<evidence type="ECO:0000256" key="1">
    <source>
        <dbReference type="ARBA" id="ARBA00023015"/>
    </source>
</evidence>
<dbReference type="PROSITE" id="PS01124">
    <property type="entry name" value="HTH_ARAC_FAMILY_2"/>
    <property type="match status" value="1"/>
</dbReference>
<dbReference type="Pfam" id="PF12833">
    <property type="entry name" value="HTH_18"/>
    <property type="match status" value="1"/>
</dbReference>
<proteinExistence type="predicted"/>
<dbReference type="PANTHER" id="PTHR47894:SF1">
    <property type="entry name" value="HTH-TYPE TRANSCRIPTIONAL REGULATOR VQSM"/>
    <property type="match status" value="1"/>
</dbReference>
<dbReference type="SUPFAM" id="SSF46689">
    <property type="entry name" value="Homeodomain-like"/>
    <property type="match status" value="1"/>
</dbReference>
<dbReference type="GO" id="GO:0005829">
    <property type="term" value="C:cytosol"/>
    <property type="evidence" value="ECO:0007669"/>
    <property type="project" value="TreeGrafter"/>
</dbReference>
<sequence length="361" mass="39305">MGSVAQSRLVSSRRGLDPLAKAEGERTLSVGVKALRSVLGAAEAAGIDASSIARAHGLAPEELRNPDFRLSYRRWIALWDDVVERAGDPGVGLRAAEALSIGHWDVMDFVVASSDTVGDAFQRFSRHFAVISTAVRHVLQVDRAEARLVREHVPGAAPHRVATEFGFANIVLRFRALAAAPWSPSSIQFRHPRCAELETYTRIFACPIRFRAPGDAIVLPRAALATPMKGAAPELCAVLDRHAALLVQKLPPAQASLVERARHALALELHGGAPRLTTVAKRLGLSARTLQRRLSEDGFPFRALVEKTREELALRYLEDPAIGLAEIGALVGFSDVSAFYKAFRRWTGSTPGQLRERRSVA</sequence>
<dbReference type="InterPro" id="IPR009057">
    <property type="entry name" value="Homeodomain-like_sf"/>
</dbReference>
<dbReference type="AlphaFoldDB" id="A0A150PEB7"/>
<name>A0A150PEB7_SORCE</name>
<dbReference type="InterPro" id="IPR032687">
    <property type="entry name" value="AraC-type_N"/>
</dbReference>
<accession>A0A150PEB7</accession>
<feature type="domain" description="HTH araC/xylS-type" evidence="4">
    <location>
        <begin position="259"/>
        <end position="357"/>
    </location>
</feature>
<evidence type="ECO:0000313" key="6">
    <source>
        <dbReference type="Proteomes" id="UP000075604"/>
    </source>
</evidence>
<gene>
    <name evidence="5" type="ORF">BE04_42355</name>
</gene>
<evidence type="ECO:0000313" key="5">
    <source>
        <dbReference type="EMBL" id="KYF54041.1"/>
    </source>
</evidence>
<keyword evidence="2" id="KW-0238">DNA-binding</keyword>
<dbReference type="GO" id="GO:0000976">
    <property type="term" value="F:transcription cis-regulatory region binding"/>
    <property type="evidence" value="ECO:0007669"/>
    <property type="project" value="TreeGrafter"/>
</dbReference>
<dbReference type="InterPro" id="IPR018060">
    <property type="entry name" value="HTH_AraC"/>
</dbReference>
<dbReference type="Pfam" id="PF12625">
    <property type="entry name" value="Arabinose_bd"/>
    <property type="match status" value="1"/>
</dbReference>
<comment type="caution">
    <text evidence="5">The sequence shown here is derived from an EMBL/GenBank/DDBJ whole genome shotgun (WGS) entry which is preliminary data.</text>
</comment>